<dbReference type="CDD" id="cd04179">
    <property type="entry name" value="DPM_DPG-synthase_like"/>
    <property type="match status" value="1"/>
</dbReference>
<dbReference type="PROSITE" id="PS51677">
    <property type="entry name" value="NODB"/>
    <property type="match status" value="1"/>
</dbReference>
<protein>
    <recommendedName>
        <fullName evidence="3">Chitooligosaccharide deacetylase</fullName>
    </recommendedName>
    <alternativeName>
        <fullName evidence="4">Nodulation protein B</fullName>
    </alternativeName>
</protein>
<proteinExistence type="inferred from homology"/>
<evidence type="ECO:0000256" key="3">
    <source>
        <dbReference type="ARBA" id="ARBA00020071"/>
    </source>
</evidence>
<dbReference type="KEGG" id="dvn:HQ394_05620"/>
<evidence type="ECO:0000313" key="8">
    <source>
        <dbReference type="Proteomes" id="UP000516369"/>
    </source>
</evidence>
<comment type="function">
    <text evidence="1">Is involved in generating a small heat-stable compound (Nod), an acylated oligomer of N-acetylglucosamine, that stimulates mitosis in various plant protoplasts.</text>
</comment>
<dbReference type="GO" id="GO:0005975">
    <property type="term" value="P:carbohydrate metabolic process"/>
    <property type="evidence" value="ECO:0007669"/>
    <property type="project" value="InterPro"/>
</dbReference>
<dbReference type="Pfam" id="PF11959">
    <property type="entry name" value="DUF3473"/>
    <property type="match status" value="1"/>
</dbReference>
<sequence>MSSPLERPQRNHILSVVLEDYCHVGPVSRVVPPDYWPRFESRVQRNTERTLDLLDEMGAKATFFVLGWIAEHQPQVVAEVARRGHEIASKGYWHRSIRQMTPEDFRTDVRRSKQVIEAATGVAVRGFRIPRGGFGPRDLWALDILSEEGFLYDSSLRPLGTTFMSEPQRRFVHRHEANGRSIWEVPLSTWKVGPLCIPISGGNFVRQFPHAFIRRAIEQWERHTTDPIVFYFHVWELDPEQPRITAVSQLQRIRQYRNLEEMIGRIRYYLEKYRFATVADHLCLGPAPAVERVMPAAIAVEPTLSVEASAVRTPITVVVPCYNEEATLGYTSNTLRSFNDRMKDAYDVFFLFVDDGSRDNTWKRLTELFADRPDCGLLRHSSNRGVAATVLSGIRHARTEIVCVIDCDGTYDPLQLRKMIPMLQPGIDLVTASPYHAEGRVLNLPAWRLVLSKGLSVIYRFVHHHKLATYTSCFRVYRRRAVADIELRDERFVGITELLSRIDAGGGRVVECPAVMEVRLLGTSKMKTLKTIVGHLGHLRRLIVERVSRSSLPTPGPFNDLMAGQQSGEGIHKGG</sequence>
<dbReference type="Proteomes" id="UP000516369">
    <property type="component" value="Chromosome"/>
</dbReference>
<accession>A0A7H1MZP4</accession>
<dbReference type="InterPro" id="IPR022560">
    <property type="entry name" value="DUF3473"/>
</dbReference>
<name>A0A7H1MZP4_9PROT</name>
<dbReference type="PANTHER" id="PTHR48090">
    <property type="entry name" value="UNDECAPRENYL-PHOSPHATE 4-DEOXY-4-FORMAMIDO-L-ARABINOSE TRANSFERASE-RELATED"/>
    <property type="match status" value="1"/>
</dbReference>
<evidence type="ECO:0000256" key="4">
    <source>
        <dbReference type="ARBA" id="ARBA00032976"/>
    </source>
</evidence>
<dbReference type="RefSeq" id="WP_190262440.1">
    <property type="nucleotide sequence ID" value="NZ_CP053923.1"/>
</dbReference>
<dbReference type="AlphaFoldDB" id="A0A7H1MZP4"/>
<feature type="region of interest" description="Disordered" evidence="5">
    <location>
        <begin position="554"/>
        <end position="575"/>
    </location>
</feature>
<dbReference type="Pfam" id="PF01522">
    <property type="entry name" value="Polysacc_deac_1"/>
    <property type="match status" value="1"/>
</dbReference>
<dbReference type="CDD" id="cd10941">
    <property type="entry name" value="CE4_PuuE_HpPgdA_like_2"/>
    <property type="match status" value="1"/>
</dbReference>
<dbReference type="Gene3D" id="3.20.20.370">
    <property type="entry name" value="Glycoside hydrolase/deacetylase"/>
    <property type="match status" value="1"/>
</dbReference>
<dbReference type="PANTHER" id="PTHR48090:SF7">
    <property type="entry name" value="RFBJ PROTEIN"/>
    <property type="match status" value="1"/>
</dbReference>
<gene>
    <name evidence="7" type="ORF">HQ394_05620</name>
</gene>
<keyword evidence="8" id="KW-1185">Reference proteome</keyword>
<comment type="similarity">
    <text evidence="2">Belongs to the polysaccharide deacetylase family.</text>
</comment>
<dbReference type="SUPFAM" id="SSF53448">
    <property type="entry name" value="Nucleotide-diphospho-sugar transferases"/>
    <property type="match status" value="1"/>
</dbReference>
<dbReference type="InterPro" id="IPR050256">
    <property type="entry name" value="Glycosyltransferase_2"/>
</dbReference>
<dbReference type="EMBL" id="CP053923">
    <property type="protein sequence ID" value="QNT68930.1"/>
    <property type="molecule type" value="Genomic_DNA"/>
</dbReference>
<evidence type="ECO:0000259" key="6">
    <source>
        <dbReference type="PROSITE" id="PS51677"/>
    </source>
</evidence>
<dbReference type="InterPro" id="IPR011330">
    <property type="entry name" value="Glyco_hydro/deAcase_b/a-brl"/>
</dbReference>
<dbReference type="Pfam" id="PF00535">
    <property type="entry name" value="Glycos_transf_2"/>
    <property type="match status" value="1"/>
</dbReference>
<reference evidence="7 8" key="1">
    <citation type="submission" date="2020-05" db="EMBL/GenBank/DDBJ databases">
        <title>Complete closed genome sequence of Defluviicoccus vanus.</title>
        <authorList>
            <person name="Bessarab I."/>
            <person name="Arumugam K."/>
            <person name="Maszenan A.M."/>
            <person name="Seviour R.J."/>
            <person name="Williams R.B."/>
        </authorList>
    </citation>
    <scope>NUCLEOTIDE SEQUENCE [LARGE SCALE GENOMIC DNA]</scope>
    <source>
        <strain evidence="7 8">Ben 114</strain>
    </source>
</reference>
<evidence type="ECO:0000256" key="2">
    <source>
        <dbReference type="ARBA" id="ARBA00010973"/>
    </source>
</evidence>
<evidence type="ECO:0000313" key="7">
    <source>
        <dbReference type="EMBL" id="QNT68930.1"/>
    </source>
</evidence>
<evidence type="ECO:0000256" key="5">
    <source>
        <dbReference type="SAM" id="MobiDB-lite"/>
    </source>
</evidence>
<dbReference type="GO" id="GO:0016810">
    <property type="term" value="F:hydrolase activity, acting on carbon-nitrogen (but not peptide) bonds"/>
    <property type="evidence" value="ECO:0007669"/>
    <property type="project" value="InterPro"/>
</dbReference>
<dbReference type="InterPro" id="IPR045235">
    <property type="entry name" value="PuuE_HpPgdA-like"/>
</dbReference>
<dbReference type="SUPFAM" id="SSF88713">
    <property type="entry name" value="Glycoside hydrolase/deacetylase"/>
    <property type="match status" value="1"/>
</dbReference>
<dbReference type="Gene3D" id="3.90.550.10">
    <property type="entry name" value="Spore Coat Polysaccharide Biosynthesis Protein SpsA, Chain A"/>
    <property type="match status" value="1"/>
</dbReference>
<dbReference type="InterPro" id="IPR001173">
    <property type="entry name" value="Glyco_trans_2-like"/>
</dbReference>
<dbReference type="InterPro" id="IPR002509">
    <property type="entry name" value="NODB_dom"/>
</dbReference>
<dbReference type="InterPro" id="IPR029044">
    <property type="entry name" value="Nucleotide-diphossugar_trans"/>
</dbReference>
<feature type="domain" description="NodB homology" evidence="6">
    <location>
        <begin position="33"/>
        <end position="259"/>
    </location>
</feature>
<organism evidence="7 8">
    <name type="scientific">Defluviicoccus vanus</name>
    <dbReference type="NCBI Taxonomy" id="111831"/>
    <lineage>
        <taxon>Bacteria</taxon>
        <taxon>Pseudomonadati</taxon>
        <taxon>Pseudomonadota</taxon>
        <taxon>Alphaproteobacteria</taxon>
        <taxon>Rhodospirillales</taxon>
        <taxon>Rhodospirillaceae</taxon>
        <taxon>Defluviicoccus</taxon>
    </lineage>
</organism>
<evidence type="ECO:0000256" key="1">
    <source>
        <dbReference type="ARBA" id="ARBA00003236"/>
    </source>
</evidence>